<sequence length="315" mass="35990">MTRRWSINTSISRNNLAYPKYQIGIVCSNLNIVEKCYPLYGCYHSNDSKLRKNLGKIENLGKILDWQDHTCRSEPHGNELSFVVFIQLRRSETSPSEPLCTGSLISKKHILTAEHCFKALRSPYLIEVLIGSPELKNCKVYVPKSWTTYKKWAWLKNRSLKLKHREYGPEVDDIAIITLYKEIKEKVKVAKLTSKNNEKFYETGAQLARWSVHPPYNEMVLVKTDAHIISLRKCEKFASILKRSEVFVHETELCGTIDSSITLAADDVGAPLFYKDRTIVGVLKGACSDDNCSGAIQVFSGLHHYKKFIDSILKE</sequence>
<keyword evidence="2" id="KW-1185">Reference proteome</keyword>
<accession>A0ACC2NEA6</accession>
<evidence type="ECO:0000313" key="1">
    <source>
        <dbReference type="EMBL" id="KAJ8668674.1"/>
    </source>
</evidence>
<name>A0ACC2NEA6_9HYME</name>
<reference evidence="1" key="1">
    <citation type="submission" date="2023-04" db="EMBL/GenBank/DDBJ databases">
        <title>A chromosome-level genome assembly of the parasitoid wasp Eretmocerus hayati.</title>
        <authorList>
            <person name="Zhong Y."/>
            <person name="Liu S."/>
            <person name="Liu Y."/>
        </authorList>
    </citation>
    <scope>NUCLEOTIDE SEQUENCE</scope>
    <source>
        <strain evidence="1">ZJU_SS_LIU_2023</strain>
    </source>
</reference>
<proteinExistence type="predicted"/>
<protein>
    <submittedName>
        <fullName evidence="1">Uncharacterized protein</fullName>
    </submittedName>
</protein>
<evidence type="ECO:0000313" key="2">
    <source>
        <dbReference type="Proteomes" id="UP001239111"/>
    </source>
</evidence>
<organism evidence="1 2">
    <name type="scientific">Eretmocerus hayati</name>
    <dbReference type="NCBI Taxonomy" id="131215"/>
    <lineage>
        <taxon>Eukaryota</taxon>
        <taxon>Metazoa</taxon>
        <taxon>Ecdysozoa</taxon>
        <taxon>Arthropoda</taxon>
        <taxon>Hexapoda</taxon>
        <taxon>Insecta</taxon>
        <taxon>Pterygota</taxon>
        <taxon>Neoptera</taxon>
        <taxon>Endopterygota</taxon>
        <taxon>Hymenoptera</taxon>
        <taxon>Apocrita</taxon>
        <taxon>Proctotrupomorpha</taxon>
        <taxon>Chalcidoidea</taxon>
        <taxon>Aphelinidae</taxon>
        <taxon>Aphelininae</taxon>
        <taxon>Eretmocerus</taxon>
    </lineage>
</organism>
<gene>
    <name evidence="1" type="ORF">QAD02_010337</name>
</gene>
<dbReference type="Proteomes" id="UP001239111">
    <property type="component" value="Chromosome 4"/>
</dbReference>
<comment type="caution">
    <text evidence="1">The sequence shown here is derived from an EMBL/GenBank/DDBJ whole genome shotgun (WGS) entry which is preliminary data.</text>
</comment>
<dbReference type="EMBL" id="CM056744">
    <property type="protein sequence ID" value="KAJ8668674.1"/>
    <property type="molecule type" value="Genomic_DNA"/>
</dbReference>